<dbReference type="InterPro" id="IPR002539">
    <property type="entry name" value="MaoC-like_dom"/>
</dbReference>
<dbReference type="Gene3D" id="3.10.129.10">
    <property type="entry name" value="Hotdog Thioesterase"/>
    <property type="match status" value="1"/>
</dbReference>
<sequence length="146" mass="15952">MDEIQVGEKAAFSKTVSETDVYLFAGITGDMNPVHVNREFAAETPFRKPIAHGVLGLGLISNVLGTQLPGPGSIYVQQSIKFTKPVYVGDTITAMVEVIEKDAQRNKVRLRTWCQNQDGVIVMDGEALMMPRKEVSRVDGGQAKVC</sequence>
<dbReference type="InterPro" id="IPR050965">
    <property type="entry name" value="UPF0336/Enoyl-CoA_hydratase"/>
</dbReference>
<evidence type="ECO:0000313" key="4">
    <source>
        <dbReference type="Proteomes" id="UP000000378"/>
    </source>
</evidence>
<evidence type="ECO:0000259" key="2">
    <source>
        <dbReference type="Pfam" id="PF01575"/>
    </source>
</evidence>
<name>D7CIV9_SYNLT</name>
<keyword evidence="4" id="KW-1185">Reference proteome</keyword>
<accession>D7CIV9</accession>
<evidence type="ECO:0000256" key="1">
    <source>
        <dbReference type="ARBA" id="ARBA00023239"/>
    </source>
</evidence>
<dbReference type="FunFam" id="3.10.129.10:FF:000042">
    <property type="entry name" value="MaoC domain protein dehydratase"/>
    <property type="match status" value="1"/>
</dbReference>
<dbReference type="GO" id="GO:0019171">
    <property type="term" value="F:(3R)-hydroxyacyl-[acyl-carrier-protein] dehydratase activity"/>
    <property type="evidence" value="ECO:0007669"/>
    <property type="project" value="TreeGrafter"/>
</dbReference>
<dbReference type="GO" id="GO:0006633">
    <property type="term" value="P:fatty acid biosynthetic process"/>
    <property type="evidence" value="ECO:0007669"/>
    <property type="project" value="TreeGrafter"/>
</dbReference>
<dbReference type="EMBL" id="CP002048">
    <property type="protein sequence ID" value="ADI02837.1"/>
    <property type="molecule type" value="Genomic_DNA"/>
</dbReference>
<dbReference type="AlphaFoldDB" id="D7CIV9"/>
<dbReference type="CDD" id="cd03449">
    <property type="entry name" value="R_hydratase"/>
    <property type="match status" value="1"/>
</dbReference>
<dbReference type="Proteomes" id="UP000000378">
    <property type="component" value="Chromosome"/>
</dbReference>
<keyword evidence="1" id="KW-0456">Lyase</keyword>
<dbReference type="eggNOG" id="COG2030">
    <property type="taxonomic scope" value="Bacteria"/>
</dbReference>
<dbReference type="PANTHER" id="PTHR43437">
    <property type="entry name" value="HYDROXYACYL-THIOESTER DEHYDRATASE TYPE 2, MITOCHONDRIAL-RELATED"/>
    <property type="match status" value="1"/>
</dbReference>
<dbReference type="Pfam" id="PF01575">
    <property type="entry name" value="MaoC_dehydratas"/>
    <property type="match status" value="1"/>
</dbReference>
<feature type="domain" description="MaoC-like" evidence="2">
    <location>
        <begin position="8"/>
        <end position="108"/>
    </location>
</feature>
<reference evidence="4" key="1">
    <citation type="journal article" date="2010" name="Stand. Genomic Sci.">
        <title>Complete genome sequence of Syntrophothermus lipocalidus type strain (TGB-C1T).</title>
        <authorList>
            <consortium name="US DOE Joint Genome Institute (JGI-PGF)"/>
            <person name="Djao O."/>
            <person name="Zhang X."/>
            <person name="Lucas S."/>
            <person name="Lapidus A."/>
            <person name="Glavina Del Rio T."/>
            <person name="Nolan M."/>
            <person name="Tice H."/>
            <person name="Cheng J."/>
            <person name="Han C."/>
            <person name="Tapia R."/>
            <person name="Goodwin L."/>
            <person name="Pitluck S."/>
            <person name="Liolios K."/>
            <person name="Ivanova N."/>
            <person name="Mavromatis K."/>
            <person name="Mikhailova N."/>
            <person name="Ovchinnikova G."/>
            <person name="Pati A."/>
            <person name="Brambilla E."/>
            <person name="Chen A."/>
            <person name="Palaniappan K."/>
            <person name="Land M."/>
            <person name="Hauser L."/>
            <person name="Chang Y."/>
            <person name="Jeffries C."/>
            <person name="Rohde M."/>
            <person name="Sikorski J."/>
            <person name="Spring S."/>
            <person name="Goker M."/>
            <person name="Detter J."/>
            <person name="Woyke T."/>
            <person name="Bristow J."/>
            <person name="Eisen J."/>
            <person name="Markowitz V."/>
            <person name="Hugenholtz P."/>
            <person name="Kyrpides N."/>
            <person name="Klenk H."/>
        </authorList>
    </citation>
    <scope>NUCLEOTIDE SEQUENCE [LARGE SCALE GENOMIC DNA]</scope>
    <source>
        <strain evidence="4">DSM 12680 / TGB-C1</strain>
    </source>
</reference>
<dbReference type="InterPro" id="IPR029069">
    <property type="entry name" value="HotDog_dom_sf"/>
</dbReference>
<reference evidence="3 4" key="2">
    <citation type="journal article" date="2010" name="Stand. Genomic Sci.">
        <title>Complete genome sequence of Syntrophothermus lipocalidus type strain (TGB-C1).</title>
        <authorList>
            <person name="Djao O.D."/>
            <person name="Zhang X."/>
            <person name="Lucas S."/>
            <person name="Lapidus A."/>
            <person name="Del Rio T.G."/>
            <person name="Nolan M."/>
            <person name="Tice H."/>
            <person name="Cheng J.F."/>
            <person name="Han C."/>
            <person name="Tapia R."/>
            <person name="Goodwin L."/>
            <person name="Pitluck S."/>
            <person name="Liolios K."/>
            <person name="Ivanova N."/>
            <person name="Mavromatis K."/>
            <person name="Mikhailova N."/>
            <person name="Ovchinnikova G."/>
            <person name="Pati A."/>
            <person name="Brambilla E."/>
            <person name="Chen A."/>
            <person name="Palaniappan K."/>
            <person name="Land M."/>
            <person name="Hauser L."/>
            <person name="Chang Y.J."/>
            <person name="Jeffries C.D."/>
            <person name="Rohde M."/>
            <person name="Sikorski J."/>
            <person name="Spring S."/>
            <person name="Goker M."/>
            <person name="Detter J.C."/>
            <person name="Woyke T."/>
            <person name="Bristow J."/>
            <person name="Eisen J.A."/>
            <person name="Markowitz V."/>
            <person name="Hugenholtz P."/>
            <person name="Kyrpides N.C."/>
            <person name="Klenk H.P."/>
        </authorList>
    </citation>
    <scope>NUCLEOTIDE SEQUENCE [LARGE SCALE GENOMIC DNA]</scope>
    <source>
        <strain evidence="4">DSM 12680 / TGB-C1</strain>
    </source>
</reference>
<dbReference type="KEGG" id="slp:Slip_2090"/>
<evidence type="ECO:0000313" key="3">
    <source>
        <dbReference type="EMBL" id="ADI02837.1"/>
    </source>
</evidence>
<dbReference type="STRING" id="643648.Slip_2090"/>
<dbReference type="PANTHER" id="PTHR43437:SF3">
    <property type="entry name" value="HYDROXYACYL-THIOESTER DEHYDRATASE TYPE 2, MITOCHONDRIAL"/>
    <property type="match status" value="1"/>
</dbReference>
<proteinExistence type="predicted"/>
<gene>
    <name evidence="3" type="ordered locus">Slip_2090</name>
</gene>
<protein>
    <submittedName>
        <fullName evidence="3">MaoC domain protein dehydratase</fullName>
    </submittedName>
</protein>
<dbReference type="SUPFAM" id="SSF54637">
    <property type="entry name" value="Thioesterase/thiol ester dehydrase-isomerase"/>
    <property type="match status" value="1"/>
</dbReference>
<dbReference type="HOGENOM" id="CLU_094876_3_3_9"/>
<organism evidence="3 4">
    <name type="scientific">Syntrophothermus lipocalidus (strain DSM 12680 / TGB-C1)</name>
    <dbReference type="NCBI Taxonomy" id="643648"/>
    <lineage>
        <taxon>Bacteria</taxon>
        <taxon>Bacillati</taxon>
        <taxon>Bacillota</taxon>
        <taxon>Clostridia</taxon>
        <taxon>Eubacteriales</taxon>
        <taxon>Syntrophomonadaceae</taxon>
        <taxon>Syntrophothermus</taxon>
    </lineage>
</organism>